<reference evidence="2" key="1">
    <citation type="journal article" date="2012" name="PLoS ONE">
        <title>Gene sets for utilization of primary and secondary nutrition supplies in the distal gut of endangered iberian lynx.</title>
        <authorList>
            <person name="Alcaide M."/>
            <person name="Messina E."/>
            <person name="Richter M."/>
            <person name="Bargiela R."/>
            <person name="Peplies J."/>
            <person name="Huws S.A."/>
            <person name="Newbold C.J."/>
            <person name="Golyshin P.N."/>
            <person name="Simon M.A."/>
            <person name="Lopez G."/>
            <person name="Yakimov M.M."/>
            <person name="Ferrer M."/>
        </authorList>
    </citation>
    <scope>NUCLEOTIDE SEQUENCE</scope>
</reference>
<comment type="caution">
    <text evidence="2">The sequence shown here is derived from an EMBL/GenBank/DDBJ whole genome shotgun (WGS) entry which is preliminary data.</text>
</comment>
<dbReference type="AlphaFoldDB" id="J9G099"/>
<feature type="compositionally biased region" description="Polar residues" evidence="1">
    <location>
        <begin position="79"/>
        <end position="92"/>
    </location>
</feature>
<protein>
    <submittedName>
        <fullName evidence="2">Secreted protein</fullName>
    </submittedName>
</protein>
<feature type="non-terminal residue" evidence="2">
    <location>
        <position position="92"/>
    </location>
</feature>
<gene>
    <name evidence="2" type="ORF">EVA_18878</name>
</gene>
<organism evidence="2">
    <name type="scientific">gut metagenome</name>
    <dbReference type="NCBI Taxonomy" id="749906"/>
    <lineage>
        <taxon>unclassified sequences</taxon>
        <taxon>metagenomes</taxon>
        <taxon>organismal metagenomes</taxon>
    </lineage>
</organism>
<name>J9G099_9ZZZZ</name>
<evidence type="ECO:0000256" key="1">
    <source>
        <dbReference type="SAM" id="MobiDB-lite"/>
    </source>
</evidence>
<dbReference type="EMBL" id="AMCI01007204">
    <property type="protein sequence ID" value="EJW93014.1"/>
    <property type="molecule type" value="Genomic_DNA"/>
</dbReference>
<accession>J9G099</accession>
<feature type="region of interest" description="Disordered" evidence="1">
    <location>
        <begin position="70"/>
        <end position="92"/>
    </location>
</feature>
<proteinExistence type="predicted"/>
<evidence type="ECO:0000313" key="2">
    <source>
        <dbReference type="EMBL" id="EJW93014.1"/>
    </source>
</evidence>
<sequence length="92" mass="10081">MKYKIWGILLCLCIIVLSLIAPAFENGNRPDRYHQHLDAPIKDEQTKGDGFATHLPLVLIDTGGVEIPGKTVRHPDGTHSYTTAEDGSPTIT</sequence>